<dbReference type="PANTHER" id="PTHR15462:SF8">
    <property type="entry name" value="SERINE PROTEASE"/>
    <property type="match status" value="1"/>
</dbReference>
<dbReference type="InterPro" id="IPR009003">
    <property type="entry name" value="Peptidase_S1_PA"/>
</dbReference>
<dbReference type="InterPro" id="IPR043504">
    <property type="entry name" value="Peptidase_S1_PA_chymotrypsin"/>
</dbReference>
<proteinExistence type="inferred from homology"/>
<evidence type="ECO:0000313" key="7">
    <source>
        <dbReference type="Proteomes" id="UP001287356"/>
    </source>
</evidence>
<name>A0AAE0K6X0_9PEZI</name>
<keyword evidence="7" id="KW-1185">Reference proteome</keyword>
<evidence type="ECO:0000313" key="6">
    <source>
        <dbReference type="EMBL" id="KAK3370999.1"/>
    </source>
</evidence>
<dbReference type="PANTHER" id="PTHR15462">
    <property type="entry name" value="SERINE PROTEASE"/>
    <property type="match status" value="1"/>
</dbReference>
<evidence type="ECO:0000256" key="1">
    <source>
        <dbReference type="ARBA" id="ARBA00007664"/>
    </source>
</evidence>
<evidence type="ECO:0000256" key="2">
    <source>
        <dbReference type="ARBA" id="ARBA00022670"/>
    </source>
</evidence>
<dbReference type="InterPro" id="IPR000126">
    <property type="entry name" value="V8_ser_AS"/>
</dbReference>
<keyword evidence="3" id="KW-0732">Signal</keyword>
<evidence type="ECO:0000256" key="4">
    <source>
        <dbReference type="ARBA" id="ARBA00022801"/>
    </source>
</evidence>
<dbReference type="Pfam" id="PF13365">
    <property type="entry name" value="Trypsin_2"/>
    <property type="match status" value="1"/>
</dbReference>
<dbReference type="EMBL" id="JAULSN010000005">
    <property type="protein sequence ID" value="KAK3370999.1"/>
    <property type="molecule type" value="Genomic_DNA"/>
</dbReference>
<evidence type="ECO:0000256" key="5">
    <source>
        <dbReference type="ARBA" id="ARBA00022825"/>
    </source>
</evidence>
<dbReference type="SUPFAM" id="SSF50494">
    <property type="entry name" value="Trypsin-like serine proteases"/>
    <property type="match status" value="1"/>
</dbReference>
<gene>
    <name evidence="6" type="ORF">B0T24DRAFT_705697</name>
</gene>
<comment type="caution">
    <text evidence="6">The sequence shown here is derived from an EMBL/GenBank/DDBJ whole genome shotgun (WGS) entry which is preliminary data.</text>
</comment>
<keyword evidence="4" id="KW-0378">Hydrolase</keyword>
<sequence length="691" mass="74074">MSGGLIYNPDKLLGDARNDFVKAAAPSAGDSGVSEKTTKETPVNFWYLTPSGIVGGLPLSTQGFSRMRDPVGAEAVVNVVDGRKKVADDYFTKTDGKYRAIVKLFLLFEQQVSELPDDEAAWPIASGFLIADDIVVTAGHCAFDYSHGLRRLVKVRAYVGYKGHDDLSDTEARWGTAVATTVKWCAGIGDEPADVAFIKLEKPFETVKNKFTCTQTPVSKENADLGVVGYPGDIMDGGERGARMYEMFAATTYNLTTSDHNMLQYKIDTYGGNSGSPVFRDRNSLVAIGVHVLGGYSYNSASVFDGGRYGNRFEALQKTALEISTVAKHPTRATNPDSTKAWLWQVTQTTTEADADLARQLLRSSLSQAQKVVEDIPDKILNAVPSELSFGPEAGPEISILAAAAIATAGRLAADSQSGSHAESLAASRPYDGIIGRALLAEAALQHFSSKALNPNEKKQVEEFMAPVVAGLAPFVIKVAPRLIKGVLEPGLRLLLSRIAGKTTPKAVRSENGQAAELDTGFGRALAGQELDFFDALVKAARADRDSTESFTSALTTFGDFIGSAFKKAGPVLADVAKIGLPLLLGGGGSTTEAAPAATTSLDPLAHRAIVAEACLQSFVQMHTELSSDKREKFFKFLVDRAKVLGPKLVNVAPFAVKLVGPIVADILREVDEKKKADEKRQEFLDFTWGH</sequence>
<organism evidence="6 7">
    <name type="scientific">Lasiosphaeria ovina</name>
    <dbReference type="NCBI Taxonomy" id="92902"/>
    <lineage>
        <taxon>Eukaryota</taxon>
        <taxon>Fungi</taxon>
        <taxon>Dikarya</taxon>
        <taxon>Ascomycota</taxon>
        <taxon>Pezizomycotina</taxon>
        <taxon>Sordariomycetes</taxon>
        <taxon>Sordariomycetidae</taxon>
        <taxon>Sordariales</taxon>
        <taxon>Lasiosphaeriaceae</taxon>
        <taxon>Lasiosphaeria</taxon>
    </lineage>
</organism>
<dbReference type="PROSITE" id="PS00134">
    <property type="entry name" value="TRYPSIN_HIS"/>
    <property type="match status" value="1"/>
</dbReference>
<dbReference type="PROSITE" id="PS00673">
    <property type="entry name" value="V8_SER"/>
    <property type="match status" value="1"/>
</dbReference>
<dbReference type="AlphaFoldDB" id="A0AAE0K6X0"/>
<dbReference type="Gene3D" id="2.40.10.10">
    <property type="entry name" value="Trypsin-like serine proteases"/>
    <property type="match status" value="2"/>
</dbReference>
<accession>A0AAE0K6X0</accession>
<keyword evidence="5" id="KW-0720">Serine protease</keyword>
<dbReference type="GO" id="GO:0004252">
    <property type="term" value="F:serine-type endopeptidase activity"/>
    <property type="evidence" value="ECO:0007669"/>
    <property type="project" value="InterPro"/>
</dbReference>
<dbReference type="InterPro" id="IPR050966">
    <property type="entry name" value="Glutamyl_endopeptidase"/>
</dbReference>
<evidence type="ECO:0000256" key="3">
    <source>
        <dbReference type="ARBA" id="ARBA00022729"/>
    </source>
</evidence>
<comment type="similarity">
    <text evidence="1">Belongs to the peptidase S1 family.</text>
</comment>
<keyword evidence="2" id="KW-0645">Protease</keyword>
<reference evidence="6" key="1">
    <citation type="journal article" date="2023" name="Mol. Phylogenet. Evol.">
        <title>Genome-scale phylogeny and comparative genomics of the fungal order Sordariales.</title>
        <authorList>
            <person name="Hensen N."/>
            <person name="Bonometti L."/>
            <person name="Westerberg I."/>
            <person name="Brannstrom I.O."/>
            <person name="Guillou S."/>
            <person name="Cros-Aarteil S."/>
            <person name="Calhoun S."/>
            <person name="Haridas S."/>
            <person name="Kuo A."/>
            <person name="Mondo S."/>
            <person name="Pangilinan J."/>
            <person name="Riley R."/>
            <person name="LaButti K."/>
            <person name="Andreopoulos B."/>
            <person name="Lipzen A."/>
            <person name="Chen C."/>
            <person name="Yan M."/>
            <person name="Daum C."/>
            <person name="Ng V."/>
            <person name="Clum A."/>
            <person name="Steindorff A."/>
            <person name="Ohm R.A."/>
            <person name="Martin F."/>
            <person name="Silar P."/>
            <person name="Natvig D.O."/>
            <person name="Lalanne C."/>
            <person name="Gautier V."/>
            <person name="Ament-Velasquez S.L."/>
            <person name="Kruys A."/>
            <person name="Hutchinson M.I."/>
            <person name="Powell A.J."/>
            <person name="Barry K."/>
            <person name="Miller A.N."/>
            <person name="Grigoriev I.V."/>
            <person name="Debuchy R."/>
            <person name="Gladieux P."/>
            <person name="Hiltunen Thoren M."/>
            <person name="Johannesson H."/>
        </authorList>
    </citation>
    <scope>NUCLEOTIDE SEQUENCE</scope>
    <source>
        <strain evidence="6">CBS 958.72</strain>
    </source>
</reference>
<dbReference type="Proteomes" id="UP001287356">
    <property type="component" value="Unassembled WGS sequence"/>
</dbReference>
<reference evidence="6" key="2">
    <citation type="submission" date="2023-06" db="EMBL/GenBank/DDBJ databases">
        <authorList>
            <consortium name="Lawrence Berkeley National Laboratory"/>
            <person name="Haridas S."/>
            <person name="Hensen N."/>
            <person name="Bonometti L."/>
            <person name="Westerberg I."/>
            <person name="Brannstrom I.O."/>
            <person name="Guillou S."/>
            <person name="Cros-Aarteil S."/>
            <person name="Calhoun S."/>
            <person name="Kuo A."/>
            <person name="Mondo S."/>
            <person name="Pangilinan J."/>
            <person name="Riley R."/>
            <person name="Labutti K."/>
            <person name="Andreopoulos B."/>
            <person name="Lipzen A."/>
            <person name="Chen C."/>
            <person name="Yanf M."/>
            <person name="Daum C."/>
            <person name="Ng V."/>
            <person name="Clum A."/>
            <person name="Steindorff A."/>
            <person name="Ohm R."/>
            <person name="Martin F."/>
            <person name="Silar P."/>
            <person name="Natvig D."/>
            <person name="Lalanne C."/>
            <person name="Gautier V."/>
            <person name="Ament-Velasquez S.L."/>
            <person name="Kruys A."/>
            <person name="Hutchinson M.I."/>
            <person name="Powell A.J."/>
            <person name="Barry K."/>
            <person name="Miller A.N."/>
            <person name="Grigoriev I.V."/>
            <person name="Debuchy R."/>
            <person name="Gladieux P."/>
            <person name="Thoren M.H."/>
            <person name="Johannesson H."/>
        </authorList>
    </citation>
    <scope>NUCLEOTIDE SEQUENCE</scope>
    <source>
        <strain evidence="6">CBS 958.72</strain>
    </source>
</reference>
<protein>
    <submittedName>
        <fullName evidence="6">ATP synthase F1</fullName>
    </submittedName>
</protein>
<dbReference type="InterPro" id="IPR018114">
    <property type="entry name" value="TRYPSIN_HIS"/>
</dbReference>
<dbReference type="GO" id="GO:0006508">
    <property type="term" value="P:proteolysis"/>
    <property type="evidence" value="ECO:0007669"/>
    <property type="project" value="UniProtKB-KW"/>
</dbReference>